<dbReference type="InterPro" id="IPR003594">
    <property type="entry name" value="HATPase_dom"/>
</dbReference>
<dbReference type="SUPFAM" id="SSF158472">
    <property type="entry name" value="HAMP domain-like"/>
    <property type="match status" value="1"/>
</dbReference>
<dbReference type="EMBL" id="JBIACK010000007">
    <property type="protein sequence ID" value="MFE8701972.1"/>
    <property type="molecule type" value="Genomic_DNA"/>
</dbReference>
<dbReference type="SUPFAM" id="SSF47384">
    <property type="entry name" value="Homodimeric domain of signal transducing histidine kinase"/>
    <property type="match status" value="1"/>
</dbReference>
<dbReference type="InterPro" id="IPR050398">
    <property type="entry name" value="HssS/ArlS-like"/>
</dbReference>
<feature type="transmembrane region" description="Helical" evidence="17">
    <location>
        <begin position="159"/>
        <end position="182"/>
    </location>
</feature>
<evidence type="ECO:0000259" key="19">
    <source>
        <dbReference type="PROSITE" id="PS50885"/>
    </source>
</evidence>
<dbReference type="EC" id="2.7.13.3" evidence="3"/>
<comment type="catalytic activity">
    <reaction evidence="1">
        <text>ATP + protein L-histidine = ADP + protein N-phospho-L-histidine.</text>
        <dbReference type="EC" id="2.7.13.3"/>
    </reaction>
</comment>
<evidence type="ECO:0000259" key="18">
    <source>
        <dbReference type="PROSITE" id="PS50109"/>
    </source>
</evidence>
<dbReference type="SMART" id="SM00387">
    <property type="entry name" value="HATPase_c"/>
    <property type="match status" value="1"/>
</dbReference>
<dbReference type="CDD" id="cd06225">
    <property type="entry name" value="HAMP"/>
    <property type="match status" value="1"/>
</dbReference>
<evidence type="ECO:0000256" key="17">
    <source>
        <dbReference type="SAM" id="Phobius"/>
    </source>
</evidence>
<comment type="function">
    <text evidence="15">Member of the two-component regulatory system HssS/HssR involved in intracellular heme homeostasis and tempering of staphylococcal virulence. HssS functions as a heme sensor histidine kinase which is autophosphorylated at a histidine residue and transfers its phosphate group to an aspartate residue of HssR. HssR/HssS activates the expression of hrtAB, an efflux pump, in response to extracellular heme, hemin, hemoglobin or blood.</text>
</comment>
<dbReference type="SMART" id="SM00388">
    <property type="entry name" value="HisKA"/>
    <property type="match status" value="1"/>
</dbReference>
<dbReference type="Proteomes" id="UP001601059">
    <property type="component" value="Unassembled WGS sequence"/>
</dbReference>
<dbReference type="Pfam" id="PF00512">
    <property type="entry name" value="HisKA"/>
    <property type="match status" value="1"/>
</dbReference>
<dbReference type="PRINTS" id="PR00344">
    <property type="entry name" value="BCTRLSENSOR"/>
</dbReference>
<evidence type="ECO:0000256" key="16">
    <source>
        <dbReference type="ARBA" id="ARBA00040841"/>
    </source>
</evidence>
<dbReference type="InterPro" id="IPR003660">
    <property type="entry name" value="HAMP_dom"/>
</dbReference>
<proteinExistence type="predicted"/>
<dbReference type="RefSeq" id="WP_389361934.1">
    <property type="nucleotide sequence ID" value="NZ_JBIACK010000007.1"/>
</dbReference>
<dbReference type="SMART" id="SM00304">
    <property type="entry name" value="HAMP"/>
    <property type="match status" value="1"/>
</dbReference>
<keyword evidence="12" id="KW-0902">Two-component regulatory system</keyword>
<comment type="subcellular location">
    <subcellularLocation>
        <location evidence="2">Cell membrane</location>
        <topology evidence="2">Multi-pass membrane protein</topology>
    </subcellularLocation>
</comment>
<evidence type="ECO:0000256" key="3">
    <source>
        <dbReference type="ARBA" id="ARBA00012438"/>
    </source>
</evidence>
<organism evidence="20 21">
    <name type="scientific">Cytobacillus spartinae</name>
    <dbReference type="NCBI Taxonomy" id="3299023"/>
    <lineage>
        <taxon>Bacteria</taxon>
        <taxon>Bacillati</taxon>
        <taxon>Bacillota</taxon>
        <taxon>Bacilli</taxon>
        <taxon>Bacillales</taxon>
        <taxon>Bacillaceae</taxon>
        <taxon>Cytobacillus</taxon>
    </lineage>
</organism>
<dbReference type="SUPFAM" id="SSF55874">
    <property type="entry name" value="ATPase domain of HSP90 chaperone/DNA topoisomerase II/histidine kinase"/>
    <property type="match status" value="1"/>
</dbReference>
<dbReference type="PANTHER" id="PTHR45528">
    <property type="entry name" value="SENSOR HISTIDINE KINASE CPXA"/>
    <property type="match status" value="1"/>
</dbReference>
<keyword evidence="9 20" id="KW-0418">Kinase</keyword>
<dbReference type="InterPro" id="IPR005467">
    <property type="entry name" value="His_kinase_dom"/>
</dbReference>
<evidence type="ECO:0000256" key="12">
    <source>
        <dbReference type="ARBA" id="ARBA00023012"/>
    </source>
</evidence>
<evidence type="ECO:0000256" key="5">
    <source>
        <dbReference type="ARBA" id="ARBA00022553"/>
    </source>
</evidence>
<dbReference type="GO" id="GO:0016301">
    <property type="term" value="F:kinase activity"/>
    <property type="evidence" value="ECO:0007669"/>
    <property type="project" value="UniProtKB-KW"/>
</dbReference>
<evidence type="ECO:0000256" key="11">
    <source>
        <dbReference type="ARBA" id="ARBA00022989"/>
    </source>
</evidence>
<dbReference type="PROSITE" id="PS50109">
    <property type="entry name" value="HIS_KIN"/>
    <property type="match status" value="1"/>
</dbReference>
<keyword evidence="8" id="KW-0547">Nucleotide-binding</keyword>
<dbReference type="Pfam" id="PF00672">
    <property type="entry name" value="HAMP"/>
    <property type="match status" value="1"/>
</dbReference>
<accession>A0ABW6KGY6</accession>
<dbReference type="PANTHER" id="PTHR45528:SF11">
    <property type="entry name" value="HISTIDINE KINASE"/>
    <property type="match status" value="1"/>
</dbReference>
<feature type="domain" description="Histidine kinase" evidence="18">
    <location>
        <begin position="239"/>
        <end position="454"/>
    </location>
</feature>
<dbReference type="PROSITE" id="PS50885">
    <property type="entry name" value="HAMP"/>
    <property type="match status" value="1"/>
</dbReference>
<keyword evidence="6" id="KW-0808">Transferase</keyword>
<gene>
    <name evidence="20" type="ORF">ACFYKX_15325</name>
</gene>
<evidence type="ECO:0000256" key="2">
    <source>
        <dbReference type="ARBA" id="ARBA00004651"/>
    </source>
</evidence>
<feature type="transmembrane region" description="Helical" evidence="17">
    <location>
        <begin position="6"/>
        <end position="31"/>
    </location>
</feature>
<keyword evidence="4" id="KW-1003">Cell membrane</keyword>
<evidence type="ECO:0000256" key="9">
    <source>
        <dbReference type="ARBA" id="ARBA00022777"/>
    </source>
</evidence>
<keyword evidence="10" id="KW-0067">ATP-binding</keyword>
<evidence type="ECO:0000256" key="6">
    <source>
        <dbReference type="ARBA" id="ARBA00022679"/>
    </source>
</evidence>
<evidence type="ECO:0000313" key="21">
    <source>
        <dbReference type="Proteomes" id="UP001601059"/>
    </source>
</evidence>
<evidence type="ECO:0000256" key="13">
    <source>
        <dbReference type="ARBA" id="ARBA00023026"/>
    </source>
</evidence>
<keyword evidence="5" id="KW-0597">Phosphoprotein</keyword>
<keyword evidence="14 17" id="KW-0472">Membrane</keyword>
<keyword evidence="11 17" id="KW-1133">Transmembrane helix</keyword>
<reference evidence="20 21" key="1">
    <citation type="submission" date="2024-08" db="EMBL/GenBank/DDBJ databases">
        <title>Two novel Cytobacillus novel species.</title>
        <authorList>
            <person name="Liu G."/>
        </authorList>
    </citation>
    <scope>NUCLEOTIDE SEQUENCE [LARGE SCALE GENOMIC DNA]</scope>
    <source>
        <strain evidence="20 21">FJAT-54145</strain>
    </source>
</reference>
<sequence>MIKSLYARTVITFTIVVMISVLVAYGINYWIFKKSVEEQYLEDLTTFSEGIVKLKHTQEPEEVETFLETMASLNNYQIDLYSEKGHLKQFGKLLLWETPKKLSEDEILSVFSGKSYRYYETNLKGCHAVIAFPITIGEQTLVMSIQLDTEDEQLSTYQIYVILASVLIIGCMLIAVVSHYLVNPLQKITGATKLLAEGKYDVHLDIKRKDEIGTLARSFDDMAVEMGKIEKMRQEFVSNVSHEIQSPLTSIKGFSKLLLEDNMSEEEKKKCLEFIYSESNRLSKLGDNLLKLASLDSEKHPFEPTSYSLDEQLRRIVIMLEPQWSEKQILFNLDLPKTTIEADGDLLAQVWINLITNAIKFSPSKGKISILIKQENEVVNVFVRDNGIGIPEDHLPYIFQRFYKADHSRDRKQKGNGLGLSIAKKIVELHKGEISIASKVGEGTTFEVSIPVTQE</sequence>
<evidence type="ECO:0000256" key="4">
    <source>
        <dbReference type="ARBA" id="ARBA00022475"/>
    </source>
</evidence>
<evidence type="ECO:0000256" key="1">
    <source>
        <dbReference type="ARBA" id="ARBA00000085"/>
    </source>
</evidence>
<evidence type="ECO:0000256" key="14">
    <source>
        <dbReference type="ARBA" id="ARBA00023136"/>
    </source>
</evidence>
<dbReference type="CDD" id="cd00075">
    <property type="entry name" value="HATPase"/>
    <property type="match status" value="1"/>
</dbReference>
<dbReference type="InterPro" id="IPR004358">
    <property type="entry name" value="Sig_transdc_His_kin-like_C"/>
</dbReference>
<keyword evidence="13" id="KW-0843">Virulence</keyword>
<dbReference type="Gene3D" id="3.30.565.10">
    <property type="entry name" value="Histidine kinase-like ATPase, C-terminal domain"/>
    <property type="match status" value="1"/>
</dbReference>
<dbReference type="CDD" id="cd00082">
    <property type="entry name" value="HisKA"/>
    <property type="match status" value="1"/>
</dbReference>
<evidence type="ECO:0000313" key="20">
    <source>
        <dbReference type="EMBL" id="MFE8701972.1"/>
    </source>
</evidence>
<dbReference type="InterPro" id="IPR003661">
    <property type="entry name" value="HisK_dim/P_dom"/>
</dbReference>
<evidence type="ECO:0000256" key="7">
    <source>
        <dbReference type="ARBA" id="ARBA00022692"/>
    </source>
</evidence>
<dbReference type="InterPro" id="IPR036890">
    <property type="entry name" value="HATPase_C_sf"/>
</dbReference>
<keyword evidence="7 17" id="KW-0812">Transmembrane</keyword>
<evidence type="ECO:0000256" key="15">
    <source>
        <dbReference type="ARBA" id="ARBA00037219"/>
    </source>
</evidence>
<feature type="domain" description="HAMP" evidence="19">
    <location>
        <begin position="179"/>
        <end position="231"/>
    </location>
</feature>
<dbReference type="Gene3D" id="6.10.340.10">
    <property type="match status" value="1"/>
</dbReference>
<name>A0ABW6KGY6_9BACI</name>
<dbReference type="Pfam" id="PF02518">
    <property type="entry name" value="HATPase_c"/>
    <property type="match status" value="1"/>
</dbReference>
<dbReference type="InterPro" id="IPR036097">
    <property type="entry name" value="HisK_dim/P_sf"/>
</dbReference>
<comment type="caution">
    <text evidence="20">The sequence shown here is derived from an EMBL/GenBank/DDBJ whole genome shotgun (WGS) entry which is preliminary data.</text>
</comment>
<dbReference type="Gene3D" id="1.10.287.130">
    <property type="match status" value="1"/>
</dbReference>
<evidence type="ECO:0000256" key="10">
    <source>
        <dbReference type="ARBA" id="ARBA00022840"/>
    </source>
</evidence>
<evidence type="ECO:0000256" key="8">
    <source>
        <dbReference type="ARBA" id="ARBA00022741"/>
    </source>
</evidence>
<protein>
    <recommendedName>
        <fullName evidence="16">Heme sensor protein HssS</fullName>
        <ecNumber evidence="3">2.7.13.3</ecNumber>
    </recommendedName>
</protein>
<keyword evidence="21" id="KW-1185">Reference proteome</keyword>